<dbReference type="Proteomes" id="UP000182498">
    <property type="component" value="Unassembled WGS sequence"/>
</dbReference>
<comment type="similarity">
    <text evidence="2 8">Belongs to the UDP-glucose/GDP-mannose dehydrogenase family.</text>
</comment>
<feature type="binding site" evidence="11">
    <location>
        <position position="86"/>
    </location>
    <ligand>
        <name>NAD(+)</name>
        <dbReference type="ChEBI" id="CHEBI:57540"/>
    </ligand>
</feature>
<evidence type="ECO:0000313" key="14">
    <source>
        <dbReference type="Proteomes" id="UP000182498"/>
    </source>
</evidence>
<reference evidence="14" key="1">
    <citation type="submission" date="2015-11" db="EMBL/GenBank/DDBJ databases">
        <authorList>
            <person name="Dugat-Bony E."/>
        </authorList>
    </citation>
    <scope>NUCLEOTIDE SEQUENCE [LARGE SCALE GENOMIC DNA]</scope>
    <source>
        <strain evidence="14">Mu292</strain>
    </source>
</reference>
<dbReference type="InterPro" id="IPR036220">
    <property type="entry name" value="UDP-Glc/GDP-Man_DH_C_sf"/>
</dbReference>
<evidence type="ECO:0000256" key="5">
    <source>
        <dbReference type="ARBA" id="ARBA00023027"/>
    </source>
</evidence>
<keyword evidence="5 8" id="KW-0520">NAD</keyword>
<dbReference type="Pfam" id="PF00984">
    <property type="entry name" value="UDPG_MGDP_dh"/>
    <property type="match status" value="1"/>
</dbReference>
<dbReference type="OrthoDB" id="5193947at2"/>
<gene>
    <name evidence="13" type="ORF">CVAR292_01714</name>
</gene>
<dbReference type="NCBIfam" id="TIGR03026">
    <property type="entry name" value="NDP-sugDHase"/>
    <property type="match status" value="1"/>
</dbReference>
<feature type="binding site" evidence="10">
    <location>
        <position position="258"/>
    </location>
    <ligand>
        <name>substrate</name>
    </ligand>
</feature>
<dbReference type="RefSeq" id="WP_073884181.1">
    <property type="nucleotide sequence ID" value="NZ_FAUH01000011.1"/>
</dbReference>
<evidence type="ECO:0000256" key="3">
    <source>
        <dbReference type="ARBA" id="ARBA00012954"/>
    </source>
</evidence>
<dbReference type="GO" id="GO:0006065">
    <property type="term" value="P:UDP-glucuronate biosynthetic process"/>
    <property type="evidence" value="ECO:0007669"/>
    <property type="project" value="UniProtKB-UniPathway"/>
</dbReference>
<evidence type="ECO:0000256" key="8">
    <source>
        <dbReference type="PIRNR" id="PIRNR000124"/>
    </source>
</evidence>
<dbReference type="SUPFAM" id="SSF48179">
    <property type="entry name" value="6-phosphogluconate dehydrogenase C-terminal domain-like"/>
    <property type="match status" value="1"/>
</dbReference>
<evidence type="ECO:0000256" key="9">
    <source>
        <dbReference type="PIRSR" id="PIRSR500134-1"/>
    </source>
</evidence>
<dbReference type="UniPathway" id="UPA00038">
    <property type="reaction ID" value="UER00491"/>
</dbReference>
<dbReference type="PIRSF" id="PIRSF000124">
    <property type="entry name" value="UDPglc_GDPman_dh"/>
    <property type="match status" value="1"/>
</dbReference>
<dbReference type="PANTHER" id="PTHR43750:SF3">
    <property type="entry name" value="UDP-GLUCOSE 6-DEHYDROGENASE TUAD"/>
    <property type="match status" value="1"/>
</dbReference>
<comment type="pathway">
    <text evidence="1">Nucleotide-sugar biosynthesis; UDP-alpha-D-glucuronate biosynthesis; UDP-alpha-D-glucuronate from UDP-alpha-D-glucose: step 1/1.</text>
</comment>
<keyword evidence="14" id="KW-1185">Reference proteome</keyword>
<dbReference type="Gene3D" id="3.40.50.720">
    <property type="entry name" value="NAD(P)-binding Rossmann-like Domain"/>
    <property type="match status" value="2"/>
</dbReference>
<dbReference type="PANTHER" id="PTHR43750">
    <property type="entry name" value="UDP-GLUCOSE 6-DEHYDROGENASE TUAD"/>
    <property type="match status" value="1"/>
</dbReference>
<evidence type="ECO:0000256" key="2">
    <source>
        <dbReference type="ARBA" id="ARBA00006601"/>
    </source>
</evidence>
<protein>
    <recommendedName>
        <fullName evidence="3 8">UDP-glucose 6-dehydrogenase</fullName>
        <ecNumber evidence="3 8">1.1.1.22</ecNumber>
    </recommendedName>
</protein>
<evidence type="ECO:0000256" key="11">
    <source>
        <dbReference type="PIRSR" id="PIRSR500134-3"/>
    </source>
</evidence>
<dbReference type="EC" id="1.1.1.22" evidence="3 8"/>
<dbReference type="EMBL" id="FAUH01000011">
    <property type="protein sequence ID" value="CUU66372.1"/>
    <property type="molecule type" value="Genomic_DNA"/>
</dbReference>
<feature type="binding site" evidence="11">
    <location>
        <position position="151"/>
    </location>
    <ligand>
        <name>NAD(+)</name>
        <dbReference type="ChEBI" id="CHEBI:57540"/>
    </ligand>
</feature>
<dbReference type="GO" id="GO:0000271">
    <property type="term" value="P:polysaccharide biosynthetic process"/>
    <property type="evidence" value="ECO:0007669"/>
    <property type="project" value="InterPro"/>
</dbReference>
<dbReference type="GO" id="GO:0003979">
    <property type="term" value="F:UDP-glucose 6-dehydrogenase activity"/>
    <property type="evidence" value="ECO:0007669"/>
    <property type="project" value="UniProtKB-EC"/>
</dbReference>
<feature type="binding site" evidence="11">
    <location>
        <position position="35"/>
    </location>
    <ligand>
        <name>NAD(+)</name>
        <dbReference type="ChEBI" id="CHEBI:57540"/>
    </ligand>
</feature>
<dbReference type="Pfam" id="PF03720">
    <property type="entry name" value="UDPG_MGDP_dh_C"/>
    <property type="match status" value="1"/>
</dbReference>
<evidence type="ECO:0000256" key="1">
    <source>
        <dbReference type="ARBA" id="ARBA00004701"/>
    </source>
</evidence>
<evidence type="ECO:0000259" key="12">
    <source>
        <dbReference type="SMART" id="SM00984"/>
    </source>
</evidence>
<evidence type="ECO:0000256" key="4">
    <source>
        <dbReference type="ARBA" id="ARBA00023002"/>
    </source>
</evidence>
<accession>A0A0X2NLK1</accession>
<feature type="binding site" evidence="11">
    <location>
        <position position="30"/>
    </location>
    <ligand>
        <name>NAD(+)</name>
        <dbReference type="ChEBI" id="CHEBI:57540"/>
    </ligand>
</feature>
<dbReference type="FunFam" id="1.20.5.100:FF:000001">
    <property type="entry name" value="UDP-glucose 6-dehydrogenase"/>
    <property type="match status" value="1"/>
</dbReference>
<dbReference type="InterPro" id="IPR028357">
    <property type="entry name" value="UDPglc_DH_bac"/>
</dbReference>
<feature type="binding site" evidence="10">
    <location>
        <position position="324"/>
    </location>
    <ligand>
        <name>substrate</name>
    </ligand>
</feature>
<organism evidence="13 14">
    <name type="scientific">Corynebacterium variabile</name>
    <dbReference type="NCBI Taxonomy" id="1727"/>
    <lineage>
        <taxon>Bacteria</taxon>
        <taxon>Bacillati</taxon>
        <taxon>Actinomycetota</taxon>
        <taxon>Actinomycetes</taxon>
        <taxon>Mycobacteriales</taxon>
        <taxon>Corynebacteriaceae</taxon>
        <taxon>Corynebacterium</taxon>
    </lineage>
</organism>
<evidence type="ECO:0000313" key="13">
    <source>
        <dbReference type="EMBL" id="CUU66372.1"/>
    </source>
</evidence>
<sequence>MKITVLGTGYLGATHAACLTSLGHDVLGVDIDPVRVDSLNNGHSPVLEPGLDDLLTAGLQAGRLRFTTSVTEAADHARVHFLCVGTPQSADSWEMDLSAVDSAVDELVAHLDHGDHLIVGKSTVPAGTAQGLQERMPERVAVCWNPEFLREGHGIADTLQPDRIVLGIPDTGAGPAAGETVREIYADLGEVPFLVTDLTTAELVKVSANAFLATKISFINAVADLCEATGGDVSVLSTALGLDPRIGPGALSAGLGFGGGCLPKDLRGLTARAEQVDARQAADLFRAVDAENMHRRDRLVDQVTDACGGSVSDRRITVLGASFKPGSDDIRDSPAMTVIGDLEDAGGLVTVCDPAVPAYSRDLSGALRGAEVTVIATDWPEFRDLDPVAACDLVAVPTVVDGRNCLPVARWTDAGWDYRGTGRRAQSSGWNPASTASTAN</sequence>
<name>A0A0X2NLK1_9CORY</name>
<dbReference type="AlphaFoldDB" id="A0A0X2NLK1"/>
<comment type="function">
    <text evidence="7">Catalyzes the conversion of UDP-glucose into UDP-glucuronate, one of the precursors of teichuronic acid.</text>
</comment>
<dbReference type="Pfam" id="PF03721">
    <property type="entry name" value="UDPG_MGDP_dh_N"/>
    <property type="match status" value="1"/>
</dbReference>
<feature type="binding site" evidence="10">
    <location>
        <begin position="148"/>
        <end position="151"/>
    </location>
    <ligand>
        <name>substrate</name>
    </ligand>
</feature>
<dbReference type="InterPro" id="IPR008927">
    <property type="entry name" value="6-PGluconate_DH-like_C_sf"/>
</dbReference>
<feature type="binding site" evidence="11">
    <location>
        <position position="123"/>
    </location>
    <ligand>
        <name>NAD(+)</name>
        <dbReference type="ChEBI" id="CHEBI:57540"/>
    </ligand>
</feature>
<evidence type="ECO:0000256" key="7">
    <source>
        <dbReference type="ARBA" id="ARBA00053241"/>
    </source>
</evidence>
<dbReference type="InterPro" id="IPR017476">
    <property type="entry name" value="UDP-Glc/GDP-Man"/>
</dbReference>
<feature type="active site" description="Nucleophile" evidence="9">
    <location>
        <position position="261"/>
    </location>
</feature>
<proteinExistence type="inferred from homology"/>
<feature type="binding site" evidence="10">
    <location>
        <position position="205"/>
    </location>
    <ligand>
        <name>substrate</name>
    </ligand>
</feature>
<dbReference type="InterPro" id="IPR036291">
    <property type="entry name" value="NAD(P)-bd_dom_sf"/>
</dbReference>
<evidence type="ECO:0000256" key="6">
    <source>
        <dbReference type="ARBA" id="ARBA00047473"/>
    </source>
</evidence>
<dbReference type="Gene3D" id="1.20.5.100">
    <property type="entry name" value="Cytochrome c1, transmembrane anchor, C-terminal"/>
    <property type="match status" value="1"/>
</dbReference>
<feature type="binding site" evidence="11">
    <location>
        <position position="264"/>
    </location>
    <ligand>
        <name>NAD(+)</name>
        <dbReference type="ChEBI" id="CHEBI:57540"/>
    </ligand>
</feature>
<comment type="catalytic activity">
    <reaction evidence="6 8">
        <text>UDP-alpha-D-glucose + 2 NAD(+) + H2O = UDP-alpha-D-glucuronate + 2 NADH + 3 H(+)</text>
        <dbReference type="Rhea" id="RHEA:23596"/>
        <dbReference type="ChEBI" id="CHEBI:15377"/>
        <dbReference type="ChEBI" id="CHEBI:15378"/>
        <dbReference type="ChEBI" id="CHEBI:57540"/>
        <dbReference type="ChEBI" id="CHEBI:57945"/>
        <dbReference type="ChEBI" id="CHEBI:58052"/>
        <dbReference type="ChEBI" id="CHEBI:58885"/>
        <dbReference type="EC" id="1.1.1.22"/>
    </reaction>
</comment>
<dbReference type="PIRSF" id="PIRSF500134">
    <property type="entry name" value="UDPglc_DH_bac"/>
    <property type="match status" value="1"/>
</dbReference>
<feature type="domain" description="UDP-glucose/GDP-mannose dehydrogenase C-terminal" evidence="12">
    <location>
        <begin position="317"/>
        <end position="408"/>
    </location>
</feature>
<dbReference type="InterPro" id="IPR001732">
    <property type="entry name" value="UDP-Glc/GDP-Man_DH_N"/>
</dbReference>
<feature type="binding site" evidence="11">
    <location>
        <position position="331"/>
    </location>
    <ligand>
        <name>NAD(+)</name>
        <dbReference type="ChEBI" id="CHEBI:57540"/>
    </ligand>
</feature>
<dbReference type="SUPFAM" id="SSF52413">
    <property type="entry name" value="UDP-glucose/GDP-mannose dehydrogenase C-terminal domain"/>
    <property type="match status" value="1"/>
</dbReference>
<evidence type="ECO:0000256" key="10">
    <source>
        <dbReference type="PIRSR" id="PIRSR500134-2"/>
    </source>
</evidence>
<dbReference type="SUPFAM" id="SSF51735">
    <property type="entry name" value="NAD(P)-binding Rossmann-fold domains"/>
    <property type="match status" value="1"/>
</dbReference>
<dbReference type="InterPro" id="IPR014027">
    <property type="entry name" value="UDP-Glc/GDP-Man_DH_C"/>
</dbReference>
<keyword evidence="4 8" id="KW-0560">Oxidoreductase</keyword>
<dbReference type="SMART" id="SM00984">
    <property type="entry name" value="UDPG_MGDP_dh_C"/>
    <property type="match status" value="1"/>
</dbReference>
<dbReference type="InterPro" id="IPR014026">
    <property type="entry name" value="UDP-Glc/GDP-Man_DH_dimer"/>
</dbReference>
<dbReference type="GO" id="GO:0051287">
    <property type="term" value="F:NAD binding"/>
    <property type="evidence" value="ECO:0007669"/>
    <property type="project" value="InterPro"/>
</dbReference>